<dbReference type="PROSITE" id="PS51186">
    <property type="entry name" value="GNAT"/>
    <property type="match status" value="1"/>
</dbReference>
<dbReference type="PANTHER" id="PTHR13947">
    <property type="entry name" value="GNAT FAMILY N-ACETYLTRANSFERASE"/>
    <property type="match status" value="1"/>
</dbReference>
<accession>A0ABR1JWV8</accession>
<dbReference type="Pfam" id="PF00583">
    <property type="entry name" value="Acetyltransf_1"/>
    <property type="match status" value="1"/>
</dbReference>
<organism evidence="5 6">
    <name type="scientific">Marasmiellus scandens</name>
    <dbReference type="NCBI Taxonomy" id="2682957"/>
    <lineage>
        <taxon>Eukaryota</taxon>
        <taxon>Fungi</taxon>
        <taxon>Dikarya</taxon>
        <taxon>Basidiomycota</taxon>
        <taxon>Agaricomycotina</taxon>
        <taxon>Agaricomycetes</taxon>
        <taxon>Agaricomycetidae</taxon>
        <taxon>Agaricales</taxon>
        <taxon>Marasmiineae</taxon>
        <taxon>Omphalotaceae</taxon>
        <taxon>Marasmiellus</taxon>
    </lineage>
</organism>
<keyword evidence="6" id="KW-1185">Reference proteome</keyword>
<evidence type="ECO:0000313" key="6">
    <source>
        <dbReference type="Proteomes" id="UP001498398"/>
    </source>
</evidence>
<dbReference type="InterPro" id="IPR016181">
    <property type="entry name" value="Acyl_CoA_acyltransferase"/>
</dbReference>
<sequence length="241" mass="27693">MAELVAQIRPFRPEDTKDVTFAIGKSNMELLAVANTKGIFHIFTLTIWIALSSIFVQYMQWWPKVDHGYLGYLSPLPAFACVAVPIFALVDWINRPYFEELSQQVLRNAHLSDISGHYAQSPSSGFWILDYGDRFVGLIAVDAYQPEANRTSDTVIIRHFYVEEPYRAAGVQQDLLEHAIRHVFNSDPTVQRVETTTSELTRYAQKVLSDLGFRLAERQQRVGILGWQLERRVLERSDWNS</sequence>
<feature type="transmembrane region" description="Helical" evidence="2">
    <location>
        <begin position="38"/>
        <end position="60"/>
    </location>
</feature>
<evidence type="ECO:0000313" key="4">
    <source>
        <dbReference type="EMBL" id="KAK7463630.1"/>
    </source>
</evidence>
<dbReference type="Proteomes" id="UP001498398">
    <property type="component" value="Unassembled WGS sequence"/>
</dbReference>
<reference evidence="5 6" key="1">
    <citation type="submission" date="2024-01" db="EMBL/GenBank/DDBJ databases">
        <title>A draft genome for the cacao thread blight pathogen Marasmiellus scandens.</title>
        <authorList>
            <person name="Baruah I.K."/>
            <person name="Leung J."/>
            <person name="Bukari Y."/>
            <person name="Amoako-Attah I."/>
            <person name="Meinhardt L.W."/>
            <person name="Bailey B.A."/>
            <person name="Cohen S.P."/>
        </authorList>
    </citation>
    <scope>NUCLEOTIDE SEQUENCE [LARGE SCALE GENOMIC DNA]</scope>
    <source>
        <strain evidence="5 6">GH-19</strain>
    </source>
</reference>
<evidence type="ECO:0000313" key="5">
    <source>
        <dbReference type="EMBL" id="KAK7465598.1"/>
    </source>
</evidence>
<dbReference type="CDD" id="cd04301">
    <property type="entry name" value="NAT_SF"/>
    <property type="match status" value="1"/>
</dbReference>
<comment type="caution">
    <text evidence="5">The sequence shown here is derived from an EMBL/GenBank/DDBJ whole genome shotgun (WGS) entry which is preliminary data.</text>
</comment>
<feature type="transmembrane region" description="Helical" evidence="2">
    <location>
        <begin position="72"/>
        <end position="93"/>
    </location>
</feature>
<keyword evidence="2" id="KW-1133">Transmembrane helix</keyword>
<keyword evidence="2" id="KW-0812">Transmembrane</keyword>
<evidence type="ECO:0000259" key="3">
    <source>
        <dbReference type="PROSITE" id="PS51186"/>
    </source>
</evidence>
<proteinExistence type="predicted"/>
<name>A0ABR1JWV8_9AGAR</name>
<keyword evidence="2" id="KW-0472">Membrane</keyword>
<evidence type="ECO:0000256" key="2">
    <source>
        <dbReference type="SAM" id="Phobius"/>
    </source>
</evidence>
<dbReference type="SUPFAM" id="SSF55729">
    <property type="entry name" value="Acyl-CoA N-acyltransferases (Nat)"/>
    <property type="match status" value="1"/>
</dbReference>
<dbReference type="EMBL" id="JBANRG010000006">
    <property type="protein sequence ID" value="KAK7465598.1"/>
    <property type="molecule type" value="Genomic_DNA"/>
</dbReference>
<feature type="domain" description="N-acetyltransferase" evidence="3">
    <location>
        <begin position="85"/>
        <end position="240"/>
    </location>
</feature>
<dbReference type="Gene3D" id="3.40.630.30">
    <property type="match status" value="1"/>
</dbReference>
<gene>
    <name evidence="5" type="ORF">VKT23_005569</name>
    <name evidence="4" type="ORF">VKT23_006972</name>
</gene>
<dbReference type="InterPro" id="IPR000182">
    <property type="entry name" value="GNAT_dom"/>
</dbReference>
<dbReference type="InterPro" id="IPR050769">
    <property type="entry name" value="NAT_camello-type"/>
</dbReference>
<evidence type="ECO:0000256" key="1">
    <source>
        <dbReference type="ARBA" id="ARBA00022679"/>
    </source>
</evidence>
<dbReference type="PANTHER" id="PTHR13947:SF37">
    <property type="entry name" value="LD18367P"/>
    <property type="match status" value="1"/>
</dbReference>
<protein>
    <recommendedName>
        <fullName evidence="3">N-acetyltransferase domain-containing protein</fullName>
    </recommendedName>
</protein>
<dbReference type="EMBL" id="JBANRG010000009">
    <property type="protein sequence ID" value="KAK7463630.1"/>
    <property type="molecule type" value="Genomic_DNA"/>
</dbReference>
<keyword evidence="1" id="KW-0808">Transferase</keyword>